<dbReference type="SMART" id="SM00738">
    <property type="entry name" value="NGN"/>
    <property type="match status" value="1"/>
</dbReference>
<dbReference type="InterPro" id="IPR006645">
    <property type="entry name" value="NGN-like_dom"/>
</dbReference>
<gene>
    <name evidence="5 10" type="primary">nusG</name>
    <name evidence="10" type="ORF">GCM10007390_06620</name>
</gene>
<organism evidence="10 11">
    <name type="scientific">Persicitalea jodogahamensis</name>
    <dbReference type="NCBI Taxonomy" id="402147"/>
    <lineage>
        <taxon>Bacteria</taxon>
        <taxon>Pseudomonadati</taxon>
        <taxon>Bacteroidota</taxon>
        <taxon>Cytophagia</taxon>
        <taxon>Cytophagales</taxon>
        <taxon>Spirosomataceae</taxon>
        <taxon>Persicitalea</taxon>
    </lineage>
</organism>
<dbReference type="InterPro" id="IPR001062">
    <property type="entry name" value="Transcrpt_antiterm_NusG"/>
</dbReference>
<feature type="domain" description="NusG-like N-terminal" evidence="8">
    <location>
        <begin position="3"/>
        <end position="117"/>
    </location>
</feature>
<dbReference type="InterPro" id="IPR015869">
    <property type="entry name" value="Transcrpt_antiterm_NusG_bac_CS"/>
</dbReference>
<dbReference type="Pfam" id="PF02357">
    <property type="entry name" value="NusG"/>
    <property type="match status" value="1"/>
</dbReference>
<evidence type="ECO:0000256" key="5">
    <source>
        <dbReference type="HAMAP-Rule" id="MF_00948"/>
    </source>
</evidence>
<dbReference type="PRINTS" id="PR00338">
    <property type="entry name" value="NUSGTNSCPFCT"/>
</dbReference>
<dbReference type="CDD" id="cd06091">
    <property type="entry name" value="KOW_NusG"/>
    <property type="match status" value="1"/>
</dbReference>
<dbReference type="Pfam" id="PF00467">
    <property type="entry name" value="KOW"/>
    <property type="match status" value="1"/>
</dbReference>
<dbReference type="InterPro" id="IPR005824">
    <property type="entry name" value="KOW"/>
</dbReference>
<name>A0A8J3G860_9BACT</name>
<dbReference type="InterPro" id="IPR008991">
    <property type="entry name" value="Translation_prot_SH3-like_sf"/>
</dbReference>
<keyword evidence="11" id="KW-1185">Reference proteome</keyword>
<reference evidence="10 11" key="1">
    <citation type="journal article" date="2014" name="Int. J. Syst. Evol. Microbiol.">
        <title>Complete genome sequence of Corynebacterium casei LMG S-19264T (=DSM 44701T), isolated from a smear-ripened cheese.</title>
        <authorList>
            <consortium name="US DOE Joint Genome Institute (JGI-PGF)"/>
            <person name="Walter F."/>
            <person name="Albersmeier A."/>
            <person name="Kalinowski J."/>
            <person name="Ruckert C."/>
        </authorList>
    </citation>
    <scope>NUCLEOTIDE SEQUENCE [LARGE SCALE GENOMIC DNA]</scope>
    <source>
        <strain evidence="10 11">KCTC 12866</strain>
    </source>
</reference>
<dbReference type="InterPro" id="IPR047050">
    <property type="entry name" value="NGN"/>
</dbReference>
<dbReference type="PROSITE" id="PS01014">
    <property type="entry name" value="NUSG"/>
    <property type="match status" value="1"/>
</dbReference>
<accession>A0A8J3G860</accession>
<evidence type="ECO:0000313" key="11">
    <source>
        <dbReference type="Proteomes" id="UP000598271"/>
    </source>
</evidence>
<comment type="caution">
    <text evidence="10">The sequence shown here is derived from an EMBL/GenBank/DDBJ whole genome shotgun (WGS) entry which is preliminary data.</text>
</comment>
<dbReference type="Proteomes" id="UP000598271">
    <property type="component" value="Unassembled WGS sequence"/>
</dbReference>
<dbReference type="GO" id="GO:0005829">
    <property type="term" value="C:cytosol"/>
    <property type="evidence" value="ECO:0007669"/>
    <property type="project" value="TreeGrafter"/>
</dbReference>
<dbReference type="PANTHER" id="PTHR30265:SF2">
    <property type="entry name" value="TRANSCRIPTION TERMINATION_ANTITERMINATION PROTEIN NUSG"/>
    <property type="match status" value="1"/>
</dbReference>
<comment type="similarity">
    <text evidence="5 7">Belongs to the NusG family.</text>
</comment>
<evidence type="ECO:0000256" key="1">
    <source>
        <dbReference type="ARBA" id="ARBA00022472"/>
    </source>
</evidence>
<evidence type="ECO:0000256" key="7">
    <source>
        <dbReference type="RuleBase" id="RU000538"/>
    </source>
</evidence>
<dbReference type="InterPro" id="IPR036735">
    <property type="entry name" value="NGN_dom_sf"/>
</dbReference>
<evidence type="ECO:0000256" key="3">
    <source>
        <dbReference type="ARBA" id="ARBA00023015"/>
    </source>
</evidence>
<keyword evidence="1 5" id="KW-0806">Transcription termination</keyword>
<evidence type="ECO:0000256" key="2">
    <source>
        <dbReference type="ARBA" id="ARBA00022814"/>
    </source>
</evidence>
<proteinExistence type="inferred from homology"/>
<dbReference type="FunFam" id="2.30.30.30:FF:000002">
    <property type="entry name" value="Transcription termination/antitermination factor NusG"/>
    <property type="match status" value="1"/>
</dbReference>
<dbReference type="InterPro" id="IPR043425">
    <property type="entry name" value="NusG-like"/>
</dbReference>
<dbReference type="SUPFAM" id="SSF50104">
    <property type="entry name" value="Translation proteins SH3-like domain"/>
    <property type="match status" value="1"/>
</dbReference>
<dbReference type="InterPro" id="IPR014722">
    <property type="entry name" value="Rib_uL2_dom2"/>
</dbReference>
<dbReference type="EMBL" id="BMXF01000001">
    <property type="protein sequence ID" value="GHB56028.1"/>
    <property type="molecule type" value="Genomic_DNA"/>
</dbReference>
<dbReference type="GO" id="GO:0006354">
    <property type="term" value="P:DNA-templated transcription elongation"/>
    <property type="evidence" value="ECO:0007669"/>
    <property type="project" value="UniProtKB-UniRule"/>
</dbReference>
<dbReference type="Gene3D" id="3.30.70.940">
    <property type="entry name" value="NusG, N-terminal domain"/>
    <property type="match status" value="1"/>
</dbReference>
<keyword evidence="2 5" id="KW-0889">Transcription antitermination</keyword>
<dbReference type="NCBIfam" id="TIGR00922">
    <property type="entry name" value="nusG"/>
    <property type="match status" value="1"/>
</dbReference>
<dbReference type="RefSeq" id="WP_189562920.1">
    <property type="nucleotide sequence ID" value="NZ_BMXF01000001.1"/>
</dbReference>
<evidence type="ECO:0000256" key="6">
    <source>
        <dbReference type="NCBIfam" id="TIGR00922"/>
    </source>
</evidence>
<sequence>MSSVNWFVLRAISGQEKKIKTYIENELSRQNLTEYVPEILIPTEKIYEMRNGKKRVREKNFFPGYIIISADLSKGEVQHIITSMPGVIGFLGSADGKNAKVPVPLRQSEINRILGRVEEGAQEEEAPSMSFLQGESVKVVDGPFSGFIGTVEEVFDEKKKLNVVVKIFGRSTPVELSYAQVEKES</sequence>
<keyword evidence="4 5" id="KW-0804">Transcription</keyword>
<protein>
    <recommendedName>
        <fullName evidence="5 6">Transcription termination/antitermination protein NusG</fullName>
    </recommendedName>
</protein>
<dbReference type="SUPFAM" id="SSF82679">
    <property type="entry name" value="N-utilization substance G protein NusG, N-terminal domain"/>
    <property type="match status" value="1"/>
</dbReference>
<dbReference type="GO" id="GO:0006353">
    <property type="term" value="P:DNA-templated transcription termination"/>
    <property type="evidence" value="ECO:0007669"/>
    <property type="project" value="UniProtKB-UniRule"/>
</dbReference>
<dbReference type="GO" id="GO:0031564">
    <property type="term" value="P:transcription antitermination"/>
    <property type="evidence" value="ECO:0007669"/>
    <property type="project" value="UniProtKB-UniRule"/>
</dbReference>
<evidence type="ECO:0000259" key="9">
    <source>
        <dbReference type="SMART" id="SM00739"/>
    </source>
</evidence>
<dbReference type="HAMAP" id="MF_00948">
    <property type="entry name" value="NusG"/>
    <property type="match status" value="1"/>
</dbReference>
<keyword evidence="3 5" id="KW-0805">Transcription regulation</keyword>
<evidence type="ECO:0000259" key="8">
    <source>
        <dbReference type="SMART" id="SM00738"/>
    </source>
</evidence>
<dbReference type="CDD" id="cd09891">
    <property type="entry name" value="NGN_Bact_1"/>
    <property type="match status" value="1"/>
</dbReference>
<dbReference type="SMART" id="SM00739">
    <property type="entry name" value="KOW"/>
    <property type="match status" value="1"/>
</dbReference>
<dbReference type="AlphaFoldDB" id="A0A8J3G860"/>
<dbReference type="PANTHER" id="PTHR30265">
    <property type="entry name" value="RHO-INTERACTING TRANSCRIPTION TERMINATION FACTOR NUSG"/>
    <property type="match status" value="1"/>
</dbReference>
<evidence type="ECO:0000256" key="4">
    <source>
        <dbReference type="ARBA" id="ARBA00023163"/>
    </source>
</evidence>
<comment type="function">
    <text evidence="5 7">Participates in transcription elongation, termination and antitermination.</text>
</comment>
<dbReference type="GO" id="GO:0032784">
    <property type="term" value="P:regulation of DNA-templated transcription elongation"/>
    <property type="evidence" value="ECO:0007669"/>
    <property type="project" value="InterPro"/>
</dbReference>
<evidence type="ECO:0000313" key="10">
    <source>
        <dbReference type="EMBL" id="GHB56028.1"/>
    </source>
</evidence>
<dbReference type="Gene3D" id="2.30.30.30">
    <property type="match status" value="1"/>
</dbReference>
<feature type="domain" description="KOW" evidence="9">
    <location>
        <begin position="130"/>
        <end position="157"/>
    </location>
</feature>